<evidence type="ECO:0000256" key="3">
    <source>
        <dbReference type="ARBA" id="ARBA00005666"/>
    </source>
</evidence>
<dbReference type="GO" id="GO:0030036">
    <property type="term" value="P:actin cytoskeleton organization"/>
    <property type="evidence" value="ECO:0007669"/>
    <property type="project" value="InterPro"/>
</dbReference>
<comment type="subcellular location">
    <subcellularLocation>
        <location evidence="2">Cell membrane</location>
        <topology evidence="2">Peripheral membrane protein</topology>
        <orientation evidence="2">Cytoplasmic side</orientation>
    </subcellularLocation>
    <subcellularLocation>
        <location evidence="1">Cytoplasm</location>
        <location evidence="1">Cytoskeleton</location>
    </subcellularLocation>
</comment>
<dbReference type="PANTHER" id="PTHR12114">
    <property type="entry name" value="PARVIN"/>
    <property type="match status" value="1"/>
</dbReference>
<dbReference type="InParanoid" id="A0A6P7Z6D0"/>
<evidence type="ECO:0000259" key="15">
    <source>
        <dbReference type="PROSITE" id="PS50021"/>
    </source>
</evidence>
<dbReference type="OrthoDB" id="2099265at2759"/>
<proteinExistence type="inferred from homology"/>
<evidence type="ECO:0000313" key="17">
    <source>
        <dbReference type="RefSeq" id="XP_030071279.1"/>
    </source>
</evidence>
<keyword evidence="7" id="KW-0130">Cell adhesion</keyword>
<keyword evidence="10" id="KW-0009">Actin-binding</keyword>
<dbReference type="GO" id="GO:0005925">
    <property type="term" value="C:focal adhesion"/>
    <property type="evidence" value="ECO:0007669"/>
    <property type="project" value="TreeGrafter"/>
</dbReference>
<evidence type="ECO:0000256" key="7">
    <source>
        <dbReference type="ARBA" id="ARBA00022889"/>
    </source>
</evidence>
<keyword evidence="5" id="KW-0963">Cytoplasm</keyword>
<accession>A0A6P7Z6D0</accession>
<dbReference type="PROSITE" id="PS50021">
    <property type="entry name" value="CH"/>
    <property type="match status" value="2"/>
</dbReference>
<dbReference type="InterPro" id="IPR036872">
    <property type="entry name" value="CH_dom_sf"/>
</dbReference>
<dbReference type="InterPro" id="IPR028433">
    <property type="entry name" value="Parvin"/>
</dbReference>
<feature type="domain" description="Calponin-homology (CH)" evidence="15">
    <location>
        <begin position="50"/>
        <end position="157"/>
    </location>
</feature>
<dbReference type="GO" id="GO:0034446">
    <property type="term" value="P:substrate adhesion-dependent cell spreading"/>
    <property type="evidence" value="ECO:0007669"/>
    <property type="project" value="TreeGrafter"/>
</dbReference>
<dbReference type="CTD" id="64098"/>
<dbReference type="GO" id="GO:0005737">
    <property type="term" value="C:cytoplasm"/>
    <property type="evidence" value="ECO:0007669"/>
    <property type="project" value="TreeGrafter"/>
</dbReference>
<evidence type="ECO:0000256" key="9">
    <source>
        <dbReference type="ARBA" id="ARBA00023136"/>
    </source>
</evidence>
<keyword evidence="9" id="KW-0472">Membrane</keyword>
<dbReference type="GO" id="GO:0030031">
    <property type="term" value="P:cell projection assembly"/>
    <property type="evidence" value="ECO:0007669"/>
    <property type="project" value="TreeGrafter"/>
</dbReference>
<protein>
    <recommendedName>
        <fullName evidence="14">Gamma-parvin</fullName>
    </recommendedName>
</protein>
<dbReference type="AlphaFoldDB" id="A0A6P7Z6D0"/>
<evidence type="ECO:0000256" key="10">
    <source>
        <dbReference type="ARBA" id="ARBA00023203"/>
    </source>
</evidence>
<evidence type="ECO:0000256" key="14">
    <source>
        <dbReference type="ARBA" id="ARBA00073552"/>
    </source>
</evidence>
<dbReference type="Proteomes" id="UP000515156">
    <property type="component" value="Chromosome 9"/>
</dbReference>
<dbReference type="Gene3D" id="1.10.418.10">
    <property type="entry name" value="Calponin-like domain"/>
    <property type="match status" value="2"/>
</dbReference>
<dbReference type="Pfam" id="PF00307">
    <property type="entry name" value="CH"/>
    <property type="match status" value="2"/>
</dbReference>
<dbReference type="GO" id="GO:0071963">
    <property type="term" value="P:establishment or maintenance of cell polarity regulating cell shape"/>
    <property type="evidence" value="ECO:0007669"/>
    <property type="project" value="TreeGrafter"/>
</dbReference>
<sequence length="327" mass="37024">MTSKSMDLDFLNAFDQPFDNYQPSVENDIAPVGERRKYIQPSSQNDPKLKELKTFLIEWINSTLKQEHIVVKSLEEDIFDGLVLHHLLERLGGMKLDVQEIALSVSSQKHKLGVIVQTVSRCLQLEESQLKWGAEDIYKKDLLATLHLLVAMVKHFQPGMDIPQNVCVEVLIVEPTKKGIKTEKVFEFITESRENLDHPSSKTDVFDELFKLAPDKVKAVKQAIIHFVNKHLGNLGLTVKDIDSQFSDGVILILLIGQLEGYFLNLSEFFLTPCSDAEMLHNASLAVDLLLSGGLLDSPVNPEDIVNRDIKTTLRVLYSLFSKYKHK</sequence>
<keyword evidence="8" id="KW-0007">Acetylation</keyword>
<dbReference type="FunCoup" id="A0A6P7Z6D0">
    <property type="interactions" value="312"/>
</dbReference>
<dbReference type="PANTHER" id="PTHR12114:SF1">
    <property type="entry name" value="GAMMA-PARVIN"/>
    <property type="match status" value="1"/>
</dbReference>
<dbReference type="RefSeq" id="XP_030071279.1">
    <property type="nucleotide sequence ID" value="XM_030215419.1"/>
</dbReference>
<dbReference type="FunFam" id="1.10.418.10:FF:000011">
    <property type="entry name" value="Parvin, beta"/>
    <property type="match status" value="1"/>
</dbReference>
<reference evidence="17" key="1">
    <citation type="submission" date="2025-08" db="UniProtKB">
        <authorList>
            <consortium name="RefSeq"/>
        </authorList>
    </citation>
    <scope>IDENTIFICATION</scope>
</reference>
<dbReference type="SUPFAM" id="SSF47576">
    <property type="entry name" value="Calponin-homology domain, CH-domain"/>
    <property type="match status" value="1"/>
</dbReference>
<evidence type="ECO:0000256" key="13">
    <source>
        <dbReference type="ARBA" id="ARBA00063607"/>
    </source>
</evidence>
<evidence type="ECO:0000256" key="5">
    <source>
        <dbReference type="ARBA" id="ARBA00022490"/>
    </source>
</evidence>
<dbReference type="GO" id="GO:0015629">
    <property type="term" value="C:actin cytoskeleton"/>
    <property type="evidence" value="ECO:0007669"/>
    <property type="project" value="TreeGrafter"/>
</dbReference>
<comment type="similarity">
    <text evidence="3">Belongs to the parvin family.</text>
</comment>
<dbReference type="GeneID" id="115478165"/>
<keyword evidence="16" id="KW-1185">Reference proteome</keyword>
<dbReference type="FunFam" id="1.10.418.10:FF:000064">
    <property type="entry name" value="Parvin, gamma"/>
    <property type="match status" value="1"/>
</dbReference>
<feature type="domain" description="Calponin-homology (CH)" evidence="15">
    <location>
        <begin position="218"/>
        <end position="325"/>
    </location>
</feature>
<evidence type="ECO:0000256" key="6">
    <source>
        <dbReference type="ARBA" id="ARBA00022737"/>
    </source>
</evidence>
<name>A0A6P7Z6D0_9AMPH</name>
<comment type="function">
    <text evidence="12">Plays a role with ILK in promoting the cell adhesion and spreading of leukocytes.</text>
</comment>
<keyword evidence="4" id="KW-1003">Cell membrane</keyword>
<evidence type="ECO:0000256" key="4">
    <source>
        <dbReference type="ARBA" id="ARBA00022475"/>
    </source>
</evidence>
<dbReference type="PIRSF" id="PIRSF039131">
    <property type="entry name" value="Parvin"/>
    <property type="match status" value="1"/>
</dbReference>
<evidence type="ECO:0000313" key="16">
    <source>
        <dbReference type="Proteomes" id="UP000515156"/>
    </source>
</evidence>
<dbReference type="CDD" id="cd21307">
    <property type="entry name" value="CH_PARVG_rpt2"/>
    <property type="match status" value="1"/>
</dbReference>
<gene>
    <name evidence="17" type="primary">PARVG</name>
</gene>
<dbReference type="GO" id="GO:0005886">
    <property type="term" value="C:plasma membrane"/>
    <property type="evidence" value="ECO:0007669"/>
    <property type="project" value="UniProtKB-SubCell"/>
</dbReference>
<keyword evidence="6" id="KW-0677">Repeat</keyword>
<evidence type="ECO:0000256" key="11">
    <source>
        <dbReference type="ARBA" id="ARBA00023212"/>
    </source>
</evidence>
<dbReference type="InterPro" id="IPR001715">
    <property type="entry name" value="CH_dom"/>
</dbReference>
<dbReference type="GO" id="GO:0003779">
    <property type="term" value="F:actin binding"/>
    <property type="evidence" value="ECO:0007669"/>
    <property type="project" value="UniProtKB-KW"/>
</dbReference>
<dbReference type="CDD" id="cd21305">
    <property type="entry name" value="CH_PARVG_rpt1"/>
    <property type="match status" value="1"/>
</dbReference>
<dbReference type="KEGG" id="muo:115478165"/>
<organism evidence="16 17">
    <name type="scientific">Microcaecilia unicolor</name>
    <dbReference type="NCBI Taxonomy" id="1415580"/>
    <lineage>
        <taxon>Eukaryota</taxon>
        <taxon>Metazoa</taxon>
        <taxon>Chordata</taxon>
        <taxon>Craniata</taxon>
        <taxon>Vertebrata</taxon>
        <taxon>Euteleostomi</taxon>
        <taxon>Amphibia</taxon>
        <taxon>Gymnophiona</taxon>
        <taxon>Siphonopidae</taxon>
        <taxon>Microcaecilia</taxon>
    </lineage>
</organism>
<comment type="subunit">
    <text evidence="13">Interacts with ILK; the interaction promotes the establishment of cell polarity required for leukocyte migration. Interacts with ARHGEF6; the guanine nucleotide exchange factor activity of ARHGEF6 is essential for the PARVG-induced enhancement of cell spreading.</text>
</comment>
<evidence type="ECO:0000256" key="8">
    <source>
        <dbReference type="ARBA" id="ARBA00022990"/>
    </source>
</evidence>
<evidence type="ECO:0000256" key="2">
    <source>
        <dbReference type="ARBA" id="ARBA00004413"/>
    </source>
</evidence>
<evidence type="ECO:0000256" key="12">
    <source>
        <dbReference type="ARBA" id="ARBA00057182"/>
    </source>
</evidence>
<evidence type="ECO:0000256" key="1">
    <source>
        <dbReference type="ARBA" id="ARBA00004245"/>
    </source>
</evidence>
<keyword evidence="11" id="KW-0206">Cytoskeleton</keyword>